<dbReference type="RefSeq" id="XP_007391199.1">
    <property type="nucleotide sequence ID" value="XM_007391137.1"/>
</dbReference>
<dbReference type="OrthoDB" id="3269725at2759"/>
<evidence type="ECO:0000259" key="2">
    <source>
        <dbReference type="Pfam" id="PF20153"/>
    </source>
</evidence>
<feature type="domain" description="DUF6535" evidence="2">
    <location>
        <begin position="7"/>
        <end position="131"/>
    </location>
</feature>
<dbReference type="Proteomes" id="UP000008370">
    <property type="component" value="Unassembled WGS sequence"/>
</dbReference>
<dbReference type="GeneID" id="18920490"/>
<dbReference type="STRING" id="650164.K5WQS6"/>
<gene>
    <name evidence="3" type="ORF">PHACADRAFT_85211</name>
</gene>
<feature type="transmembrane region" description="Helical" evidence="1">
    <location>
        <begin position="31"/>
        <end position="48"/>
    </location>
</feature>
<dbReference type="InParanoid" id="K5WQS6"/>
<keyword evidence="4" id="KW-1185">Reference proteome</keyword>
<feature type="non-terminal residue" evidence="3">
    <location>
        <position position="131"/>
    </location>
</feature>
<dbReference type="Pfam" id="PF20153">
    <property type="entry name" value="DUF6535"/>
    <property type="match status" value="1"/>
</dbReference>
<name>K5WQS6_PHACS</name>
<keyword evidence="1" id="KW-0812">Transmembrane</keyword>
<dbReference type="EMBL" id="JH930468">
    <property type="protein sequence ID" value="EKM61800.1"/>
    <property type="molecule type" value="Genomic_DNA"/>
</dbReference>
<reference evidence="3 4" key="1">
    <citation type="journal article" date="2012" name="BMC Genomics">
        <title>Comparative genomics of the white-rot fungi, Phanerochaete carnosa and P. chrysosporium, to elucidate the genetic basis of the distinct wood types they colonize.</title>
        <authorList>
            <person name="Suzuki H."/>
            <person name="MacDonald J."/>
            <person name="Syed K."/>
            <person name="Salamov A."/>
            <person name="Hori C."/>
            <person name="Aerts A."/>
            <person name="Henrissat B."/>
            <person name="Wiebenga A."/>
            <person name="vanKuyk P.A."/>
            <person name="Barry K."/>
            <person name="Lindquist E."/>
            <person name="LaButti K."/>
            <person name="Lapidus A."/>
            <person name="Lucas S."/>
            <person name="Coutinho P."/>
            <person name="Gong Y."/>
            <person name="Samejima M."/>
            <person name="Mahadevan R."/>
            <person name="Abou-Zaid M."/>
            <person name="de Vries R.P."/>
            <person name="Igarashi K."/>
            <person name="Yadav J.S."/>
            <person name="Grigoriev I.V."/>
            <person name="Master E.R."/>
        </authorList>
    </citation>
    <scope>NUCLEOTIDE SEQUENCE [LARGE SCALE GENOMIC DNA]</scope>
    <source>
        <strain evidence="3 4">HHB-10118-sp</strain>
    </source>
</reference>
<sequence length="131" mass="14589">MTGTAGWGTTVKTVRAIDEDKIRDCKEDIDTLLVFAGLFSAVMTAFLIESYQLLDEDPSDVVTRLLERLVDQTESYQLVNGSLYSRAGPRAKSPPFSPPPSAIHVNVLWFASLMFSLITASYGMLVKQWLR</sequence>
<dbReference type="AlphaFoldDB" id="K5WQS6"/>
<evidence type="ECO:0000256" key="1">
    <source>
        <dbReference type="SAM" id="Phobius"/>
    </source>
</evidence>
<protein>
    <recommendedName>
        <fullName evidence="2">DUF6535 domain-containing protein</fullName>
    </recommendedName>
</protein>
<feature type="transmembrane region" description="Helical" evidence="1">
    <location>
        <begin position="103"/>
        <end position="125"/>
    </location>
</feature>
<organism evidence="3 4">
    <name type="scientific">Phanerochaete carnosa (strain HHB-10118-sp)</name>
    <name type="common">White-rot fungus</name>
    <name type="synonym">Peniophora carnosa</name>
    <dbReference type="NCBI Taxonomy" id="650164"/>
    <lineage>
        <taxon>Eukaryota</taxon>
        <taxon>Fungi</taxon>
        <taxon>Dikarya</taxon>
        <taxon>Basidiomycota</taxon>
        <taxon>Agaricomycotina</taxon>
        <taxon>Agaricomycetes</taxon>
        <taxon>Polyporales</taxon>
        <taxon>Phanerochaetaceae</taxon>
        <taxon>Phanerochaete</taxon>
    </lineage>
</organism>
<dbReference type="HOGENOM" id="CLU_018688_2_1_1"/>
<keyword evidence="1" id="KW-1133">Transmembrane helix</keyword>
<dbReference type="KEGG" id="pco:PHACADRAFT_85211"/>
<accession>K5WQS6</accession>
<keyword evidence="1" id="KW-0472">Membrane</keyword>
<evidence type="ECO:0000313" key="3">
    <source>
        <dbReference type="EMBL" id="EKM61800.1"/>
    </source>
</evidence>
<dbReference type="InterPro" id="IPR045338">
    <property type="entry name" value="DUF6535"/>
</dbReference>
<evidence type="ECO:0000313" key="4">
    <source>
        <dbReference type="Proteomes" id="UP000008370"/>
    </source>
</evidence>
<proteinExistence type="predicted"/>